<evidence type="ECO:0000313" key="2">
    <source>
        <dbReference type="Proteomes" id="UP001524586"/>
    </source>
</evidence>
<dbReference type="RefSeq" id="WP_256617202.1">
    <property type="nucleotide sequence ID" value="NZ_JANIBK010000229.1"/>
</dbReference>
<accession>A0ABT1UAB2</accession>
<evidence type="ECO:0000313" key="1">
    <source>
        <dbReference type="EMBL" id="MCQ8130799.1"/>
    </source>
</evidence>
<keyword evidence="2" id="KW-1185">Reference proteome</keyword>
<protein>
    <submittedName>
        <fullName evidence="1">Uncharacterized protein</fullName>
    </submittedName>
</protein>
<sequence>MRKQNKAKGLNDLPLKNPVAKFAHRFNKARVFKDKRHYQRKTKHSGLEPFSIVFPETIEKGSAFAAKTAQQGFQHL</sequence>
<organism evidence="1 2">
    <name type="scientific">Methylomonas rivi</name>
    <dbReference type="NCBI Taxonomy" id="2952226"/>
    <lineage>
        <taxon>Bacteria</taxon>
        <taxon>Pseudomonadati</taxon>
        <taxon>Pseudomonadota</taxon>
        <taxon>Gammaproteobacteria</taxon>
        <taxon>Methylococcales</taxon>
        <taxon>Methylococcaceae</taxon>
        <taxon>Methylomonas</taxon>
    </lineage>
</organism>
<dbReference type="EMBL" id="JANIBK010000229">
    <property type="protein sequence ID" value="MCQ8130799.1"/>
    <property type="molecule type" value="Genomic_DNA"/>
</dbReference>
<dbReference type="InterPro" id="IPR055654">
    <property type="entry name" value="DUF7230"/>
</dbReference>
<proteinExistence type="predicted"/>
<comment type="caution">
    <text evidence="1">The sequence shown here is derived from an EMBL/GenBank/DDBJ whole genome shotgun (WGS) entry which is preliminary data.</text>
</comment>
<gene>
    <name evidence="1" type="ORF">NP596_20260</name>
</gene>
<name>A0ABT1UAB2_9GAMM</name>
<dbReference type="Pfam" id="PF23876">
    <property type="entry name" value="DUF7230"/>
    <property type="match status" value="1"/>
</dbReference>
<reference evidence="1 2" key="1">
    <citation type="submission" date="2022-07" db="EMBL/GenBank/DDBJ databases">
        <title>Methylomonas rivi sp. nov., Methylomonas rosea sp. nov., Methylomonas aureus sp. nov. and Methylomonas subterranea sp. nov., four novel methanotrophs isolated from a freshwater creek and the deep terrestrial subsurface.</title>
        <authorList>
            <person name="Abin C."/>
            <person name="Sankaranarayanan K."/>
            <person name="Garner C."/>
            <person name="Sindelar R."/>
            <person name="Kotary K."/>
            <person name="Garner R."/>
            <person name="Barclay S."/>
            <person name="Lawson P."/>
            <person name="Krumholz L."/>
        </authorList>
    </citation>
    <scope>NUCLEOTIDE SEQUENCE [LARGE SCALE GENOMIC DNA]</scope>
    <source>
        <strain evidence="1 2">WSC-6</strain>
    </source>
</reference>
<dbReference type="Proteomes" id="UP001524586">
    <property type="component" value="Unassembled WGS sequence"/>
</dbReference>